<dbReference type="Pfam" id="PF08124">
    <property type="entry name" value="Lyase_8_N"/>
    <property type="match status" value="1"/>
</dbReference>
<dbReference type="OrthoDB" id="5980780at2759"/>
<dbReference type="GO" id="GO:0005975">
    <property type="term" value="P:carbohydrate metabolic process"/>
    <property type="evidence" value="ECO:0007669"/>
    <property type="project" value="InterPro"/>
</dbReference>
<evidence type="ECO:0000313" key="5">
    <source>
        <dbReference type="EMBL" id="KAG9240025.1"/>
    </source>
</evidence>
<evidence type="ECO:0000313" key="6">
    <source>
        <dbReference type="Proteomes" id="UP000887226"/>
    </source>
</evidence>
<sequence>MRHSWIAGLTVAILFSAVPQVACLTTDEEITLLTERRSIDLAQFPNPPWFDEISTWLDTQKDDGTWDDVNYLSGCDAQQANWPIQEHWNRLITFASAWTGLNPAVSSNWTQYDQLLSAVSKGIDYWFDNDYTESDCMGLGGQDDGDCPCGTPGLWNQNWYDQAILIPQLCSYTCLLIKDANLTDTQLAGCERIPLRSYVLRDEAYGSGGNLAGTDGHLTASNAVYVMQNSISLALFLENSTILEDAYTRIMALMTFSDEEMEDGIHRDGSFLQHDGILYNSNYGKDFLNAFIQVGGESVGTSFEAGNSTMEAIAAQVRGNEWILFVDEETGQEYWDFNAVGRFVAFATSDLMANSDINYNVTKLATATSSFSGASNVSDTIERLLSNGTEKLVGNKGLWASDLMVHRRESFIVTNKMLSNRSANTEYINTANPYGYHLGQGTLFSYVSGNEYKDIMNAWDWNLIPGTTVLLEYPTLSSSIVKYNGKKNFVGSVSNGFFGMSVEDYVDPYDTSISYQKAWFFLEDSVVVVTTNIQTNASSSVHPVITVLDNRAGSDGSILVDSKEVDASNTTTKEGNTLFYGGNGYLAYDDPFELTLFEGNLTGNWSKISTSTAGETTVPIFSAYTTISQDSFSYAFFPASSNRRLEQEERNPTAKPIMQNNITGVISDRKLGLAFWPGASNMSITLELRELGWANSGSVTISSVQPGAYLFAGEPGNKDTGMKLVATLSDPTQKLASASFALAFSGAKAKDLHPGKNSGCKQVGNGVSFEVDLPTGGMAGSSISREVYLNKL</sequence>
<reference evidence="5" key="1">
    <citation type="journal article" date="2021" name="IMA Fungus">
        <title>Genomic characterization of three marine fungi, including Emericellopsis atlantica sp. nov. with signatures of a generalist lifestyle and marine biomass degradation.</title>
        <authorList>
            <person name="Hagestad O.C."/>
            <person name="Hou L."/>
            <person name="Andersen J.H."/>
            <person name="Hansen E.H."/>
            <person name="Altermark B."/>
            <person name="Li C."/>
            <person name="Kuhnert E."/>
            <person name="Cox R.J."/>
            <person name="Crous P.W."/>
            <person name="Spatafora J.W."/>
            <person name="Lail K."/>
            <person name="Amirebrahimi M."/>
            <person name="Lipzen A."/>
            <person name="Pangilinan J."/>
            <person name="Andreopoulos W."/>
            <person name="Hayes R.D."/>
            <person name="Ng V."/>
            <person name="Grigoriev I.V."/>
            <person name="Jackson S.A."/>
            <person name="Sutton T.D.S."/>
            <person name="Dobson A.D.W."/>
            <person name="Rama T."/>
        </authorList>
    </citation>
    <scope>NUCLEOTIDE SEQUENCE</scope>
    <source>
        <strain evidence="5">TRa3180A</strain>
    </source>
</reference>
<protein>
    <submittedName>
        <fullName evidence="5">Polysaccharide lyase family 8 protein</fullName>
    </submittedName>
</protein>
<dbReference type="InterPro" id="IPR012970">
    <property type="entry name" value="Lyase_8_alpha_N"/>
</dbReference>
<feature type="chain" id="PRO_5040497870" evidence="2">
    <location>
        <begin position="24"/>
        <end position="792"/>
    </location>
</feature>
<feature type="domain" description="Polysaccharide lyase 8 N-terminal alpha-helical" evidence="4">
    <location>
        <begin position="157"/>
        <end position="318"/>
    </location>
</feature>
<feature type="signal peptide" evidence="2">
    <location>
        <begin position="1"/>
        <end position="23"/>
    </location>
</feature>
<accession>A0A9P7YUI4</accession>
<dbReference type="Gene3D" id="2.70.98.10">
    <property type="match status" value="1"/>
</dbReference>
<keyword evidence="5" id="KW-0456">Lyase</keyword>
<dbReference type="Gene3D" id="1.50.10.100">
    <property type="entry name" value="Chondroitin AC/alginate lyase"/>
    <property type="match status" value="1"/>
</dbReference>
<name>A0A9P7YUI4_9HELO</name>
<dbReference type="Pfam" id="PF02278">
    <property type="entry name" value="Lyase_8"/>
    <property type="match status" value="1"/>
</dbReference>
<evidence type="ECO:0000256" key="1">
    <source>
        <dbReference type="ARBA" id="ARBA00006699"/>
    </source>
</evidence>
<keyword evidence="6" id="KW-1185">Reference proteome</keyword>
<evidence type="ECO:0000259" key="3">
    <source>
        <dbReference type="Pfam" id="PF02278"/>
    </source>
</evidence>
<comment type="similarity">
    <text evidence="1">Belongs to the polysaccharide lyase 8 family.</text>
</comment>
<dbReference type="AlphaFoldDB" id="A0A9P7YUI4"/>
<dbReference type="Proteomes" id="UP000887226">
    <property type="component" value="Unassembled WGS sequence"/>
</dbReference>
<evidence type="ECO:0000256" key="2">
    <source>
        <dbReference type="SAM" id="SignalP"/>
    </source>
</evidence>
<dbReference type="GO" id="GO:0030246">
    <property type="term" value="F:carbohydrate binding"/>
    <property type="evidence" value="ECO:0007669"/>
    <property type="project" value="InterPro"/>
</dbReference>
<dbReference type="InterPro" id="IPR038970">
    <property type="entry name" value="Lyase_8"/>
</dbReference>
<dbReference type="EMBL" id="MU254633">
    <property type="protein sequence ID" value="KAG9240025.1"/>
    <property type="molecule type" value="Genomic_DNA"/>
</dbReference>
<dbReference type="InterPro" id="IPR003159">
    <property type="entry name" value="Lyase_8_central_dom"/>
</dbReference>
<evidence type="ECO:0000259" key="4">
    <source>
        <dbReference type="Pfam" id="PF08124"/>
    </source>
</evidence>
<dbReference type="SUPFAM" id="SSF48230">
    <property type="entry name" value="Chondroitin AC/alginate lyase"/>
    <property type="match status" value="1"/>
</dbReference>
<feature type="domain" description="Polysaccharide lyase family 8 central" evidence="3">
    <location>
        <begin position="398"/>
        <end position="640"/>
    </location>
</feature>
<keyword evidence="2" id="KW-0732">Signal</keyword>
<dbReference type="SUPFAM" id="SSF74650">
    <property type="entry name" value="Galactose mutarotase-like"/>
    <property type="match status" value="1"/>
</dbReference>
<dbReference type="GO" id="GO:0005576">
    <property type="term" value="C:extracellular region"/>
    <property type="evidence" value="ECO:0007669"/>
    <property type="project" value="InterPro"/>
</dbReference>
<proteinExistence type="inferred from homology"/>
<dbReference type="InterPro" id="IPR008929">
    <property type="entry name" value="Chondroitin_lyas"/>
</dbReference>
<comment type="caution">
    <text evidence="5">The sequence shown here is derived from an EMBL/GenBank/DDBJ whole genome shotgun (WGS) entry which is preliminary data.</text>
</comment>
<dbReference type="GO" id="GO:0016837">
    <property type="term" value="F:carbon-oxygen lyase activity, acting on polysaccharides"/>
    <property type="evidence" value="ECO:0007669"/>
    <property type="project" value="UniProtKB-ARBA"/>
</dbReference>
<dbReference type="InterPro" id="IPR014718">
    <property type="entry name" value="GH-type_carb-bd"/>
</dbReference>
<gene>
    <name evidence="5" type="ORF">BJ878DRAFT_546687</name>
</gene>
<dbReference type="PANTHER" id="PTHR38481">
    <property type="entry name" value="HYALURONATE LYASE"/>
    <property type="match status" value="1"/>
</dbReference>
<dbReference type="PANTHER" id="PTHR38481:SF1">
    <property type="entry name" value="HYALURONATE LYASE"/>
    <property type="match status" value="1"/>
</dbReference>
<organism evidence="5 6">
    <name type="scientific">Calycina marina</name>
    <dbReference type="NCBI Taxonomy" id="1763456"/>
    <lineage>
        <taxon>Eukaryota</taxon>
        <taxon>Fungi</taxon>
        <taxon>Dikarya</taxon>
        <taxon>Ascomycota</taxon>
        <taxon>Pezizomycotina</taxon>
        <taxon>Leotiomycetes</taxon>
        <taxon>Helotiales</taxon>
        <taxon>Pezizellaceae</taxon>
        <taxon>Calycina</taxon>
    </lineage>
</organism>
<dbReference type="InterPro" id="IPR011013">
    <property type="entry name" value="Gal_mutarotase_sf_dom"/>
</dbReference>